<dbReference type="InterPro" id="IPR003787">
    <property type="entry name" value="Sulphur_relay_DsrE/F-like"/>
</dbReference>
<dbReference type="PANTHER" id="PTHR37691">
    <property type="entry name" value="BLR3518 PROTEIN"/>
    <property type="match status" value="1"/>
</dbReference>
<dbReference type="Proteomes" id="UP000186230">
    <property type="component" value="Chromosome"/>
</dbReference>
<dbReference type="AlphaFoldDB" id="A0A1L7I6K5"/>
<keyword evidence="2" id="KW-1185">Reference proteome</keyword>
<dbReference type="KEGG" id="gfl:GRFL_2492"/>
<organism evidence="1 2">
    <name type="scientific">Christiangramia flava JLT2011</name>
    <dbReference type="NCBI Taxonomy" id="1229726"/>
    <lineage>
        <taxon>Bacteria</taxon>
        <taxon>Pseudomonadati</taxon>
        <taxon>Bacteroidota</taxon>
        <taxon>Flavobacteriia</taxon>
        <taxon>Flavobacteriales</taxon>
        <taxon>Flavobacteriaceae</taxon>
        <taxon>Christiangramia</taxon>
    </lineage>
</organism>
<evidence type="ECO:0000313" key="2">
    <source>
        <dbReference type="Proteomes" id="UP000186230"/>
    </source>
</evidence>
<dbReference type="EMBL" id="CP016359">
    <property type="protein sequence ID" value="APU69216.1"/>
    <property type="molecule type" value="Genomic_DNA"/>
</dbReference>
<dbReference type="InterPro" id="IPR027396">
    <property type="entry name" value="DsrEFH-like"/>
</dbReference>
<gene>
    <name evidence="1" type="ORF">GRFL_2492</name>
</gene>
<evidence type="ECO:0000313" key="1">
    <source>
        <dbReference type="EMBL" id="APU69216.1"/>
    </source>
</evidence>
<accession>A0A1L7I6K5</accession>
<dbReference type="PANTHER" id="PTHR37691:SF1">
    <property type="entry name" value="BLR3518 PROTEIN"/>
    <property type="match status" value="1"/>
</dbReference>
<dbReference type="Pfam" id="PF02635">
    <property type="entry name" value="DsrE"/>
    <property type="match status" value="1"/>
</dbReference>
<protein>
    <submittedName>
        <fullName evidence="1">Uncharacterized protein</fullName>
    </submittedName>
</protein>
<proteinExistence type="predicted"/>
<sequence>MAQKALQGKVIPEYGPIFQVETSFKTDTTQVMKVVFDITKSEDPSSPNRFIGSVARFLNMHEMEGVPVENMHLAIVLHGQAITDILTNEAYQEHFPEAASNPNLPLLKALKAQHVEIIACGQSLAMHHIKPDQLAEEVDVALSAMTALVQLQNQGYQLLKF</sequence>
<dbReference type="STRING" id="1229726.GRFL_2492"/>
<reference evidence="1 2" key="1">
    <citation type="submission" date="2016-07" db="EMBL/GenBank/DDBJ databases">
        <title>Multi-omics approach to identify versatile polysaccharide utilization systems of a marine flavobacterium Gramella flava.</title>
        <authorList>
            <person name="Tang K."/>
        </authorList>
    </citation>
    <scope>NUCLEOTIDE SEQUENCE [LARGE SCALE GENOMIC DNA]</scope>
    <source>
        <strain evidence="1 2">JLT2011</strain>
    </source>
</reference>
<dbReference type="Gene3D" id="3.40.1260.10">
    <property type="entry name" value="DsrEFH-like"/>
    <property type="match status" value="1"/>
</dbReference>
<dbReference type="SUPFAM" id="SSF75169">
    <property type="entry name" value="DsrEFH-like"/>
    <property type="match status" value="1"/>
</dbReference>
<name>A0A1L7I6K5_9FLAO</name>